<sequence>MSKPQNFQIRIANREAFQRTWDGLEALGYNLTSDSSERQYKEGGVIKHNSTLGYIWSSVMIDGTKTTHSCFEAFLVHNRMAVPVPKPTMSDAIQAVELDQEIGMLQAHEANMVERLNELRNQIASKLNDLKAVQQKLGITA</sequence>
<dbReference type="EMBL" id="MZ605293">
    <property type="protein sequence ID" value="QYW06550.1"/>
    <property type="molecule type" value="Genomic_DNA"/>
</dbReference>
<gene>
    <name evidence="2" type="ORF">uav_036</name>
</gene>
<proteinExistence type="predicted"/>
<keyword evidence="1" id="KW-0175">Coiled coil</keyword>
<accession>A0A975UY30</accession>
<protein>
    <submittedName>
        <fullName evidence="2">Uncharacterized protein</fullName>
    </submittedName>
</protein>
<name>A0A975UY30_9CAUD</name>
<dbReference type="Proteomes" id="UP001058093">
    <property type="component" value="Segment"/>
</dbReference>
<feature type="coiled-coil region" evidence="1">
    <location>
        <begin position="109"/>
        <end position="136"/>
    </location>
</feature>
<organism evidence="2 3">
    <name type="scientific">Pseudomonas phage UAVern</name>
    <dbReference type="NCBI Taxonomy" id="2856997"/>
    <lineage>
        <taxon>Viruses</taxon>
        <taxon>Duplodnaviria</taxon>
        <taxon>Heunggongvirae</taxon>
        <taxon>Uroviricota</taxon>
        <taxon>Caudoviricetes</taxon>
        <taxon>Vandenendeviridae</taxon>
        <taxon>Gorskivirinae</taxon>
        <taxon>Uavernvirus</taxon>
        <taxon>Uavernvirus uavern</taxon>
    </lineage>
</organism>
<keyword evidence="3" id="KW-1185">Reference proteome</keyword>
<evidence type="ECO:0000256" key="1">
    <source>
        <dbReference type="SAM" id="Coils"/>
    </source>
</evidence>
<evidence type="ECO:0000313" key="3">
    <source>
        <dbReference type="Proteomes" id="UP001058093"/>
    </source>
</evidence>
<evidence type="ECO:0000313" key="2">
    <source>
        <dbReference type="EMBL" id="QYW06550.1"/>
    </source>
</evidence>
<reference evidence="2" key="1">
    <citation type="submission" date="2021-07" db="EMBL/GenBank/DDBJ databases">
        <title>Complete genome sequence and phylogenomic analysis of the two lytic bacteriophage isolated from terrestrial biotopes of Antarctica.</title>
        <authorList>
            <person name="Holovan V."/>
            <person name="Rabalski L."/>
            <person name="Zlatohurska M."/>
            <person name="Andriichuk O."/>
            <person name="Budzanivska I."/>
            <person name="Shevchenko O."/>
            <person name="Gupalo A."/>
        </authorList>
    </citation>
    <scope>NUCLEOTIDE SEQUENCE</scope>
</reference>